<name>A0A2I0J276_PUNGR</name>
<sequence length="125" mass="14255">MATSCDKSFCSNYLLLNLEEVGLVDLFRLLFSASLEHRKFVDSSASIEQIFYRRWIIFMSIVVQKLLLSVAKPLAWVGSTIELWLNLVRINGGSVGSLLLNFIRDYVIMSIQEIMMEKTSVKTLS</sequence>
<comment type="caution">
    <text evidence="1">The sequence shown here is derived from an EMBL/GenBank/DDBJ whole genome shotgun (WGS) entry which is preliminary data.</text>
</comment>
<dbReference type="PANTHER" id="PTHR46086">
    <property type="entry name" value="ALPHA/BETA-HYDROLASES SUPERFAMILY PROTEIN"/>
    <property type="match status" value="1"/>
</dbReference>
<evidence type="ECO:0000313" key="1">
    <source>
        <dbReference type="EMBL" id="PKI50153.1"/>
    </source>
</evidence>
<dbReference type="GO" id="GO:0004806">
    <property type="term" value="F:triacylglycerol lipase activity"/>
    <property type="evidence" value="ECO:0007669"/>
    <property type="project" value="InterPro"/>
</dbReference>
<dbReference type="Proteomes" id="UP000233551">
    <property type="component" value="Unassembled WGS sequence"/>
</dbReference>
<dbReference type="InterPro" id="IPR044819">
    <property type="entry name" value="OBL-like"/>
</dbReference>
<dbReference type="AlphaFoldDB" id="A0A2I0J276"/>
<protein>
    <submittedName>
        <fullName evidence="1">Uncharacterized protein</fullName>
    </submittedName>
</protein>
<dbReference type="EMBL" id="PGOL01002143">
    <property type="protein sequence ID" value="PKI50153.1"/>
    <property type="molecule type" value="Genomic_DNA"/>
</dbReference>
<proteinExistence type="predicted"/>
<keyword evidence="2" id="KW-1185">Reference proteome</keyword>
<evidence type="ECO:0000313" key="2">
    <source>
        <dbReference type="Proteomes" id="UP000233551"/>
    </source>
</evidence>
<dbReference type="GO" id="GO:0006629">
    <property type="term" value="P:lipid metabolic process"/>
    <property type="evidence" value="ECO:0007669"/>
    <property type="project" value="InterPro"/>
</dbReference>
<gene>
    <name evidence="1" type="ORF">CRG98_029477</name>
</gene>
<dbReference type="STRING" id="22663.A0A2I0J276"/>
<dbReference type="PANTHER" id="PTHR46086:SF17">
    <property type="entry name" value="ALPHA_BETA-HYDROLASES SUPERFAMILY PROTEIN"/>
    <property type="match status" value="1"/>
</dbReference>
<accession>A0A2I0J276</accession>
<organism evidence="1 2">
    <name type="scientific">Punica granatum</name>
    <name type="common">Pomegranate</name>
    <dbReference type="NCBI Taxonomy" id="22663"/>
    <lineage>
        <taxon>Eukaryota</taxon>
        <taxon>Viridiplantae</taxon>
        <taxon>Streptophyta</taxon>
        <taxon>Embryophyta</taxon>
        <taxon>Tracheophyta</taxon>
        <taxon>Spermatophyta</taxon>
        <taxon>Magnoliopsida</taxon>
        <taxon>eudicotyledons</taxon>
        <taxon>Gunneridae</taxon>
        <taxon>Pentapetalae</taxon>
        <taxon>rosids</taxon>
        <taxon>malvids</taxon>
        <taxon>Myrtales</taxon>
        <taxon>Lythraceae</taxon>
        <taxon>Punica</taxon>
    </lineage>
</organism>
<reference evidence="1 2" key="1">
    <citation type="submission" date="2017-11" db="EMBL/GenBank/DDBJ databases">
        <title>De-novo sequencing of pomegranate (Punica granatum L.) genome.</title>
        <authorList>
            <person name="Akparov Z."/>
            <person name="Amiraslanov A."/>
            <person name="Hajiyeva S."/>
            <person name="Abbasov M."/>
            <person name="Kaur K."/>
            <person name="Hamwieh A."/>
            <person name="Solovyev V."/>
            <person name="Salamov A."/>
            <person name="Braich B."/>
            <person name="Kosarev P."/>
            <person name="Mahmoud A."/>
            <person name="Hajiyev E."/>
            <person name="Babayeva S."/>
            <person name="Izzatullayeva V."/>
            <person name="Mammadov A."/>
            <person name="Mammadov A."/>
            <person name="Sharifova S."/>
            <person name="Ojaghi J."/>
            <person name="Eynullazada K."/>
            <person name="Bayramov B."/>
            <person name="Abdulazimova A."/>
            <person name="Shahmuradov I."/>
        </authorList>
    </citation>
    <scope>NUCLEOTIDE SEQUENCE [LARGE SCALE GENOMIC DNA]</scope>
    <source>
        <strain evidence="2">cv. AG2017</strain>
        <tissue evidence="1">Leaf</tissue>
    </source>
</reference>